<dbReference type="Gene3D" id="3.40.50.150">
    <property type="entry name" value="Vaccinia Virus protein VP39"/>
    <property type="match status" value="1"/>
</dbReference>
<dbReference type="PANTHER" id="PTHR45904:SF2">
    <property type="entry name" value="TRNA (URACIL-5-)-METHYLTRANSFERASE HOMOLOG A"/>
    <property type="match status" value="1"/>
</dbReference>
<keyword evidence="7" id="KW-1185">Reference proteome</keyword>
<dbReference type="PANTHER" id="PTHR45904">
    <property type="entry name" value="TRNA (URACIL-5-)-METHYLTRANSFERASE"/>
    <property type="match status" value="1"/>
</dbReference>
<evidence type="ECO:0000259" key="5">
    <source>
        <dbReference type="Pfam" id="PF13847"/>
    </source>
</evidence>
<dbReference type="SUPFAM" id="SSF53335">
    <property type="entry name" value="S-adenosyl-L-methionine-dependent methyltransferases"/>
    <property type="match status" value="1"/>
</dbReference>
<dbReference type="InterPro" id="IPR025714">
    <property type="entry name" value="Methyltranfer_dom"/>
</dbReference>
<dbReference type="Proteomes" id="UP001470230">
    <property type="component" value="Unassembled WGS sequence"/>
</dbReference>
<keyword evidence="3 4" id="KW-0949">S-adenosyl-L-methionine</keyword>
<proteinExistence type="inferred from homology"/>
<accession>A0ABR2IKW2</accession>
<feature type="domain" description="Methyltransferase" evidence="5">
    <location>
        <begin position="371"/>
        <end position="432"/>
    </location>
</feature>
<evidence type="ECO:0000256" key="2">
    <source>
        <dbReference type="ARBA" id="ARBA00022679"/>
    </source>
</evidence>
<evidence type="ECO:0000256" key="4">
    <source>
        <dbReference type="PROSITE-ProRule" id="PRU01024"/>
    </source>
</evidence>
<comment type="similarity">
    <text evidence="4">Belongs to the class I-like SAM-binding methyltransferase superfamily. RNA M5U methyltransferase family.</text>
</comment>
<dbReference type="CDD" id="cd02440">
    <property type="entry name" value="AdoMet_MTases"/>
    <property type="match status" value="1"/>
</dbReference>
<dbReference type="InterPro" id="IPR045850">
    <property type="entry name" value="TRM2_met"/>
</dbReference>
<dbReference type="Gene3D" id="2.40.50.1070">
    <property type="match status" value="1"/>
</dbReference>
<dbReference type="PROSITE" id="PS51687">
    <property type="entry name" value="SAM_MT_RNA_M5U"/>
    <property type="match status" value="1"/>
</dbReference>
<evidence type="ECO:0000256" key="1">
    <source>
        <dbReference type="ARBA" id="ARBA00022603"/>
    </source>
</evidence>
<gene>
    <name evidence="6" type="ORF">M9Y10_011493</name>
</gene>
<keyword evidence="1 4" id="KW-0489">Methyltransferase</keyword>
<protein>
    <recommendedName>
        <fullName evidence="5">Methyltransferase domain-containing protein</fullName>
    </recommendedName>
</protein>
<evidence type="ECO:0000313" key="6">
    <source>
        <dbReference type="EMBL" id="KAK8863803.1"/>
    </source>
</evidence>
<sequence length="528" mass="59739">MGNIYSSLTEKTTIPPLENPKKDEPCSLLINGVCDAWTQTHFIQFLRRSGIPFSKVNKTQGQDFAILFFKNNKDRQFAYNFLSECQLSNPFQIRPFHGYDPPQVPYATQTEILKYSSMNTQPIFNRLFPLAHKPLSERLKFKLDCASRCLNPVLPTDYPLKIVPPLEFSKNTKFEEADKSFDYSFQNSDEETKYHKTIELIVGYDADGEIAVGFNTCSRSFITIAPIDVSFGFPDEVVNLANDFAMFVKRSPFPPYDMNSLTGKWRNLLIRVSSRKEIMVVVVTNGGLPLKEVQTLEKLFKDRVQSLYWAKSDQSYYDETTPNRVLLGTPTITEQIGDYKFIIHPFAPFPYNLTMISNIMEKIVSMAGLDNSTILVDVGCGVGVQCIYLSSKVKRTVGFDTNEHLINSSMQNKDQNDIKNAFFIKGTAASGLSYVANNITNDEKIVCLLNSSDPAPPVSNIKAIAECEKVKKFVYISDSQCNFCYDAERLLLEGNELGTNPFKLVEVELFDVQPKSQLSTLVALFVRE</sequence>
<dbReference type="Pfam" id="PF13847">
    <property type="entry name" value="Methyltransf_31"/>
    <property type="match status" value="1"/>
</dbReference>
<reference evidence="6 7" key="1">
    <citation type="submission" date="2024-04" db="EMBL/GenBank/DDBJ databases">
        <title>Tritrichomonas musculus Genome.</title>
        <authorList>
            <person name="Alves-Ferreira E."/>
            <person name="Grigg M."/>
            <person name="Lorenzi H."/>
            <person name="Galac M."/>
        </authorList>
    </citation>
    <scope>NUCLEOTIDE SEQUENCE [LARGE SCALE GENOMIC DNA]</scope>
    <source>
        <strain evidence="6 7">EAF2021</strain>
    </source>
</reference>
<comment type="caution">
    <text evidence="6">The sequence shown here is derived from an EMBL/GenBank/DDBJ whole genome shotgun (WGS) entry which is preliminary data.</text>
</comment>
<name>A0ABR2IKW2_9EUKA</name>
<dbReference type="InterPro" id="IPR010280">
    <property type="entry name" value="U5_MeTrfase_fam"/>
</dbReference>
<keyword evidence="2 4" id="KW-0808">Transferase</keyword>
<evidence type="ECO:0000313" key="7">
    <source>
        <dbReference type="Proteomes" id="UP001470230"/>
    </source>
</evidence>
<feature type="binding site" evidence="4">
    <location>
        <position position="400"/>
    </location>
    <ligand>
        <name>S-adenosyl-L-methionine</name>
        <dbReference type="ChEBI" id="CHEBI:59789"/>
    </ligand>
</feature>
<dbReference type="EMBL" id="JAPFFF010000017">
    <property type="protein sequence ID" value="KAK8863803.1"/>
    <property type="molecule type" value="Genomic_DNA"/>
</dbReference>
<evidence type="ECO:0000256" key="3">
    <source>
        <dbReference type="ARBA" id="ARBA00022691"/>
    </source>
</evidence>
<comment type="caution">
    <text evidence="4">Lacks conserved residue(s) required for the propagation of feature annotation.</text>
</comment>
<organism evidence="6 7">
    <name type="scientific">Tritrichomonas musculus</name>
    <dbReference type="NCBI Taxonomy" id="1915356"/>
    <lineage>
        <taxon>Eukaryota</taxon>
        <taxon>Metamonada</taxon>
        <taxon>Parabasalia</taxon>
        <taxon>Tritrichomonadida</taxon>
        <taxon>Tritrichomonadidae</taxon>
        <taxon>Tritrichomonas</taxon>
    </lineage>
</organism>
<dbReference type="InterPro" id="IPR029063">
    <property type="entry name" value="SAM-dependent_MTases_sf"/>
</dbReference>